<feature type="transmembrane region" description="Helical" evidence="6">
    <location>
        <begin position="225"/>
        <end position="249"/>
    </location>
</feature>
<dbReference type="GO" id="GO:0010945">
    <property type="term" value="F:coenzyme A diphosphatase activity"/>
    <property type="evidence" value="ECO:0007669"/>
    <property type="project" value="InterPro"/>
</dbReference>
<evidence type="ECO:0000256" key="1">
    <source>
        <dbReference type="ARBA" id="ARBA00004477"/>
    </source>
</evidence>
<evidence type="ECO:0000313" key="8">
    <source>
        <dbReference type="Proteomes" id="UP000054928"/>
    </source>
</evidence>
<evidence type="ECO:0000256" key="3">
    <source>
        <dbReference type="ARBA" id="ARBA00022824"/>
    </source>
</evidence>
<name>A0A0P1AGP8_PLAHL</name>
<dbReference type="Proteomes" id="UP000054928">
    <property type="component" value="Unassembled WGS sequence"/>
</dbReference>
<evidence type="ECO:0000256" key="4">
    <source>
        <dbReference type="ARBA" id="ARBA00022989"/>
    </source>
</evidence>
<dbReference type="Pfam" id="PF10261">
    <property type="entry name" value="FIT"/>
    <property type="match status" value="1"/>
</dbReference>
<dbReference type="InterPro" id="IPR019388">
    <property type="entry name" value="FIT"/>
</dbReference>
<keyword evidence="8" id="KW-1185">Reference proteome</keyword>
<accession>A0A0P1AGP8</accession>
<keyword evidence="2 6" id="KW-0812">Transmembrane</keyword>
<dbReference type="EMBL" id="CCYD01000468">
    <property type="protein sequence ID" value="CEG40263.1"/>
    <property type="molecule type" value="Genomic_DNA"/>
</dbReference>
<dbReference type="GeneID" id="36405530"/>
<evidence type="ECO:0000256" key="2">
    <source>
        <dbReference type="ARBA" id="ARBA00022692"/>
    </source>
</evidence>
<feature type="transmembrane region" description="Helical" evidence="6">
    <location>
        <begin position="255"/>
        <end position="273"/>
    </location>
</feature>
<keyword evidence="3" id="KW-0256">Endoplasmic reticulum</keyword>
<dbReference type="AlphaFoldDB" id="A0A0P1AGP8"/>
<dbReference type="GO" id="GO:0005789">
    <property type="term" value="C:endoplasmic reticulum membrane"/>
    <property type="evidence" value="ECO:0007669"/>
    <property type="project" value="UniProtKB-SubCell"/>
</dbReference>
<evidence type="ECO:0000256" key="5">
    <source>
        <dbReference type="ARBA" id="ARBA00023136"/>
    </source>
</evidence>
<keyword evidence="4 6" id="KW-1133">Transmembrane helix</keyword>
<dbReference type="OMA" id="DHSCWYA"/>
<reference evidence="8" key="1">
    <citation type="submission" date="2014-09" db="EMBL/GenBank/DDBJ databases">
        <authorList>
            <person name="Sharma Rahul"/>
            <person name="Thines Marco"/>
        </authorList>
    </citation>
    <scope>NUCLEOTIDE SEQUENCE [LARGE SCALE GENOMIC DNA]</scope>
</reference>
<evidence type="ECO:0000313" key="7">
    <source>
        <dbReference type="EMBL" id="CEG40263.1"/>
    </source>
</evidence>
<keyword evidence="5 6" id="KW-0472">Membrane</keyword>
<dbReference type="OrthoDB" id="63215at2759"/>
<comment type="subcellular location">
    <subcellularLocation>
        <location evidence="1">Endoplasmic reticulum membrane</location>
        <topology evidence="1">Multi-pass membrane protein</topology>
    </subcellularLocation>
</comment>
<dbReference type="GO" id="GO:0019915">
    <property type="term" value="P:lipid storage"/>
    <property type="evidence" value="ECO:0007669"/>
    <property type="project" value="InterPro"/>
</dbReference>
<sequence length="300" mass="33737">MLGNRSMGFRRLTAAQKALLTLHKIQARSLFLVVNGLLILLVIYTSNQFPRKFVRVQGDCDSNWLHVDAIEGSEAICCNNEIGGYEDAPCYTGMDLMPIVSSLQGAWTIPLTALVLNYGSMMLGPNVSMPRVRIYVRRGLLYVAVMAFRTVVLYIGLGLIEERMLHLTGRSSSCWYADLRHGKRCPANFDHSDHIVLLVSHYMAIPLFEWFAVNVESAGPSLKRTLLRAWLIILGGMATYLLVFTASYFHTTAENLLGLIIAQGGVMVPLALLSQDYFSTYKWLRLSNFVLPPEDYKKDY</sequence>
<dbReference type="RefSeq" id="XP_024576632.1">
    <property type="nucleotide sequence ID" value="XM_024725901.1"/>
</dbReference>
<evidence type="ECO:0000256" key="6">
    <source>
        <dbReference type="SAM" id="Phobius"/>
    </source>
</evidence>
<feature type="transmembrane region" description="Helical" evidence="6">
    <location>
        <begin position="140"/>
        <end position="160"/>
    </location>
</feature>
<feature type="transmembrane region" description="Helical" evidence="6">
    <location>
        <begin position="29"/>
        <end position="46"/>
    </location>
</feature>
<protein>
    <submittedName>
        <fullName evidence="7">Uncharacterized protein</fullName>
    </submittedName>
</protein>
<feature type="transmembrane region" description="Helical" evidence="6">
    <location>
        <begin position="99"/>
        <end position="119"/>
    </location>
</feature>
<proteinExistence type="predicted"/>
<organism evidence="7 8">
    <name type="scientific">Plasmopara halstedii</name>
    <name type="common">Downy mildew of sunflower</name>
    <dbReference type="NCBI Taxonomy" id="4781"/>
    <lineage>
        <taxon>Eukaryota</taxon>
        <taxon>Sar</taxon>
        <taxon>Stramenopiles</taxon>
        <taxon>Oomycota</taxon>
        <taxon>Peronosporomycetes</taxon>
        <taxon>Peronosporales</taxon>
        <taxon>Peronosporaceae</taxon>
        <taxon>Plasmopara</taxon>
    </lineage>
</organism>